<evidence type="ECO:0000313" key="4">
    <source>
        <dbReference type="Proteomes" id="UP000035036"/>
    </source>
</evidence>
<dbReference type="InterPro" id="IPR006442">
    <property type="entry name" value="Antitoxin_Phd/YefM"/>
</dbReference>
<reference evidence="3 4" key="1">
    <citation type="journal article" date="2015" name="Genome Announc.">
        <title>Genomes of Geoalkalibacter ferrihydriticus Z-0531T and Geoalkalibacter subterraneus Red1T, Two Haloalkaliphilic Metal-Reducing Deltaproteobacteria.</title>
        <authorList>
            <person name="Badalamenti J.P."/>
            <person name="Krajmalnik-Brown R."/>
            <person name="Torres C.I."/>
            <person name="Bond D.R."/>
        </authorList>
    </citation>
    <scope>NUCLEOTIDE SEQUENCE [LARGE SCALE GENOMIC DNA]</scope>
    <source>
        <strain evidence="3 4">Red1</strain>
    </source>
</reference>
<evidence type="ECO:0000256" key="1">
    <source>
        <dbReference type="ARBA" id="ARBA00009981"/>
    </source>
</evidence>
<dbReference type="Proteomes" id="UP000035036">
    <property type="component" value="Chromosome"/>
</dbReference>
<dbReference type="Pfam" id="PF02604">
    <property type="entry name" value="PhdYeFM_antitox"/>
    <property type="match status" value="1"/>
</dbReference>
<dbReference type="PANTHER" id="PTHR35377">
    <property type="entry name" value="ANTITOXIN VAPB49-RELATED-RELATED"/>
    <property type="match status" value="1"/>
</dbReference>
<proteinExistence type="inferred from homology"/>
<protein>
    <recommendedName>
        <fullName evidence="2">Antitoxin</fullName>
    </recommendedName>
</protein>
<evidence type="ECO:0000256" key="2">
    <source>
        <dbReference type="RuleBase" id="RU362080"/>
    </source>
</evidence>
<organism evidence="3 4">
    <name type="scientific">Geoalkalibacter subterraneus</name>
    <dbReference type="NCBI Taxonomy" id="483547"/>
    <lineage>
        <taxon>Bacteria</taxon>
        <taxon>Pseudomonadati</taxon>
        <taxon>Thermodesulfobacteriota</taxon>
        <taxon>Desulfuromonadia</taxon>
        <taxon>Desulfuromonadales</taxon>
        <taxon>Geoalkalibacteraceae</taxon>
        <taxon>Geoalkalibacter</taxon>
    </lineage>
</organism>
<dbReference type="NCBIfam" id="TIGR01552">
    <property type="entry name" value="phd_fam"/>
    <property type="match status" value="1"/>
</dbReference>
<dbReference type="InterPro" id="IPR036165">
    <property type="entry name" value="YefM-like_sf"/>
</dbReference>
<dbReference type="KEGG" id="gsb:GSUB_05320"/>
<keyword evidence="4" id="KW-1185">Reference proteome</keyword>
<sequence>MENISASDANRHFSKVLRQVSQGDVVTITSRGKPVASIIPAHRQQAQHSAARKSLLERLRQQKITGERNWTRDELYDDECGE</sequence>
<name>A0A0B5FRB5_9BACT</name>
<dbReference type="SUPFAM" id="SSF143120">
    <property type="entry name" value="YefM-like"/>
    <property type="match status" value="1"/>
</dbReference>
<comment type="function">
    <text evidence="2">Antitoxin component of a type II toxin-antitoxin (TA) system.</text>
</comment>
<dbReference type="PANTHER" id="PTHR35377:SF8">
    <property type="entry name" value="ANTITOXIN VAPB22"/>
    <property type="match status" value="1"/>
</dbReference>
<dbReference type="AlphaFoldDB" id="A0A0B5FRB5"/>
<evidence type="ECO:0000313" key="3">
    <source>
        <dbReference type="EMBL" id="AJF06101.1"/>
    </source>
</evidence>
<gene>
    <name evidence="3" type="ORF">GSUB_05320</name>
</gene>
<dbReference type="EMBL" id="CP010311">
    <property type="protein sequence ID" value="AJF06101.1"/>
    <property type="molecule type" value="Genomic_DNA"/>
</dbReference>
<dbReference type="HOGENOM" id="CLU_163140_6_0_7"/>
<dbReference type="OrthoDB" id="9800503at2"/>
<dbReference type="Gene3D" id="3.40.1620.10">
    <property type="entry name" value="YefM-like domain"/>
    <property type="match status" value="1"/>
</dbReference>
<accession>A0A0B5FRB5</accession>
<dbReference type="RefSeq" id="WP_040199583.1">
    <property type="nucleotide sequence ID" value="NZ_CP010311.1"/>
</dbReference>
<comment type="similarity">
    <text evidence="1 2">Belongs to the phD/YefM antitoxin family.</text>
</comment>
<dbReference type="InterPro" id="IPR051416">
    <property type="entry name" value="phD-YefM_TA_antitoxins"/>
</dbReference>